<dbReference type="RefSeq" id="WP_127611585.1">
    <property type="nucleotide sequence ID" value="NZ_RXOL01000001.1"/>
</dbReference>
<evidence type="ECO:0000313" key="3">
    <source>
        <dbReference type="EMBL" id="RVQ69393.1"/>
    </source>
</evidence>
<dbReference type="Pfam" id="PF07811">
    <property type="entry name" value="TadE"/>
    <property type="match status" value="1"/>
</dbReference>
<keyword evidence="1" id="KW-1133">Transmembrane helix</keyword>
<accession>A0A437H1J7</accession>
<dbReference type="AlphaFoldDB" id="A0A437H1J7"/>
<dbReference type="EMBL" id="RXOL01000001">
    <property type="protein sequence ID" value="RVQ69393.1"/>
    <property type="molecule type" value="Genomic_DNA"/>
</dbReference>
<keyword evidence="4" id="KW-1185">Reference proteome</keyword>
<protein>
    <submittedName>
        <fullName evidence="3">Pilus assembly protein</fullName>
    </submittedName>
</protein>
<name>A0A437H1J7_9SPHN</name>
<organism evidence="3 4">
    <name type="scientific">Croceicoccus ponticola</name>
    <dbReference type="NCBI Taxonomy" id="2217664"/>
    <lineage>
        <taxon>Bacteria</taxon>
        <taxon>Pseudomonadati</taxon>
        <taxon>Pseudomonadota</taxon>
        <taxon>Alphaproteobacteria</taxon>
        <taxon>Sphingomonadales</taxon>
        <taxon>Erythrobacteraceae</taxon>
        <taxon>Croceicoccus</taxon>
    </lineage>
</organism>
<dbReference type="InterPro" id="IPR012495">
    <property type="entry name" value="TadE-like_dom"/>
</dbReference>
<keyword evidence="1" id="KW-0812">Transmembrane</keyword>
<comment type="caution">
    <text evidence="3">The sequence shown here is derived from an EMBL/GenBank/DDBJ whole genome shotgun (WGS) entry which is preliminary data.</text>
</comment>
<dbReference type="OrthoDB" id="7449015at2"/>
<evidence type="ECO:0000259" key="2">
    <source>
        <dbReference type="Pfam" id="PF07811"/>
    </source>
</evidence>
<feature type="domain" description="TadE-like" evidence="2">
    <location>
        <begin position="14"/>
        <end position="55"/>
    </location>
</feature>
<sequence>MTGWVAPIKCDKAAAASEFVLALPIMLILIFGAMEAGNYFWNEQKLIQAVRDGARYASRIDYGTICGPSFDDTKVRNVVRTGNPSGNGTIRLPIWDETKVVITPNCDSFVDTGIYGGLGSKGAIVTVSAVGMPYRSILGGLGFINDTYSLAAKENAAVIGI</sequence>
<keyword evidence="1" id="KW-0472">Membrane</keyword>
<gene>
    <name evidence="3" type="ORF">EKN06_04210</name>
</gene>
<evidence type="ECO:0000313" key="4">
    <source>
        <dbReference type="Proteomes" id="UP000283003"/>
    </source>
</evidence>
<proteinExistence type="predicted"/>
<evidence type="ECO:0000256" key="1">
    <source>
        <dbReference type="SAM" id="Phobius"/>
    </source>
</evidence>
<dbReference type="Proteomes" id="UP000283003">
    <property type="component" value="Unassembled WGS sequence"/>
</dbReference>
<feature type="transmembrane region" description="Helical" evidence="1">
    <location>
        <begin position="20"/>
        <end position="41"/>
    </location>
</feature>
<reference evidence="3 4" key="1">
    <citation type="submission" date="2018-12" db="EMBL/GenBank/DDBJ databases">
        <title>Croceicoccus ponticola sp. nov., a lipolytic bacterium isolated from seawater.</title>
        <authorList>
            <person name="Yoon J.-H."/>
        </authorList>
    </citation>
    <scope>NUCLEOTIDE SEQUENCE [LARGE SCALE GENOMIC DNA]</scope>
    <source>
        <strain evidence="3 4">GM-16</strain>
    </source>
</reference>